<evidence type="ECO:0000256" key="1">
    <source>
        <dbReference type="SAM" id="MobiDB-lite"/>
    </source>
</evidence>
<sequence length="103" mass="11194">MKVFDQNWKQRTAAKWTGMVLALSQVHLRTNRALDLHGIDSAVQFLFPGGGSGFQKKNFCMAGRTDVASPVLTQAMSHGVTVRHDSPEALSPRRLSTAQGACP</sequence>
<evidence type="ECO:0000313" key="3">
    <source>
        <dbReference type="Proteomes" id="UP001266305"/>
    </source>
</evidence>
<proteinExistence type="predicted"/>
<evidence type="ECO:0000313" key="2">
    <source>
        <dbReference type="EMBL" id="KAK2096637.1"/>
    </source>
</evidence>
<feature type="region of interest" description="Disordered" evidence="1">
    <location>
        <begin position="82"/>
        <end position="103"/>
    </location>
</feature>
<dbReference type="EMBL" id="JASSZA010000012">
    <property type="protein sequence ID" value="KAK2096637.1"/>
    <property type="molecule type" value="Genomic_DNA"/>
</dbReference>
<gene>
    <name evidence="2" type="ORF">P7K49_025671</name>
</gene>
<organism evidence="2 3">
    <name type="scientific">Saguinus oedipus</name>
    <name type="common">Cotton-top tamarin</name>
    <name type="synonym">Oedipomidas oedipus</name>
    <dbReference type="NCBI Taxonomy" id="9490"/>
    <lineage>
        <taxon>Eukaryota</taxon>
        <taxon>Metazoa</taxon>
        <taxon>Chordata</taxon>
        <taxon>Craniata</taxon>
        <taxon>Vertebrata</taxon>
        <taxon>Euteleostomi</taxon>
        <taxon>Mammalia</taxon>
        <taxon>Eutheria</taxon>
        <taxon>Euarchontoglires</taxon>
        <taxon>Primates</taxon>
        <taxon>Haplorrhini</taxon>
        <taxon>Platyrrhini</taxon>
        <taxon>Cebidae</taxon>
        <taxon>Callitrichinae</taxon>
        <taxon>Saguinus</taxon>
    </lineage>
</organism>
<name>A0ABQ9UK47_SAGOE</name>
<reference evidence="2 3" key="1">
    <citation type="submission" date="2023-05" db="EMBL/GenBank/DDBJ databases">
        <title>B98-5 Cell Line De Novo Hybrid Assembly: An Optical Mapping Approach.</title>
        <authorList>
            <person name="Kananen K."/>
            <person name="Auerbach J.A."/>
            <person name="Kautto E."/>
            <person name="Blachly J.S."/>
        </authorList>
    </citation>
    <scope>NUCLEOTIDE SEQUENCE [LARGE SCALE GENOMIC DNA]</scope>
    <source>
        <strain evidence="2">B95-8</strain>
        <tissue evidence="2">Cell line</tissue>
    </source>
</reference>
<feature type="non-terminal residue" evidence="2">
    <location>
        <position position="103"/>
    </location>
</feature>
<accession>A0ABQ9UK47</accession>
<dbReference type="Proteomes" id="UP001266305">
    <property type="component" value="Unassembled WGS sequence"/>
</dbReference>
<feature type="compositionally biased region" description="Polar residues" evidence="1">
    <location>
        <begin position="94"/>
        <end position="103"/>
    </location>
</feature>
<comment type="caution">
    <text evidence="2">The sequence shown here is derived from an EMBL/GenBank/DDBJ whole genome shotgun (WGS) entry which is preliminary data.</text>
</comment>
<protein>
    <submittedName>
        <fullName evidence="2">Uncharacterized protein</fullName>
    </submittedName>
</protein>
<keyword evidence="3" id="KW-1185">Reference proteome</keyword>